<dbReference type="PANTHER" id="PTHR43796">
    <property type="entry name" value="CARBOXYNORSPERMIDINE SYNTHASE"/>
    <property type="match status" value="1"/>
</dbReference>
<comment type="caution">
    <text evidence="2">The sequence shown here is derived from an EMBL/GenBank/DDBJ whole genome shotgun (WGS) entry which is preliminary data.</text>
</comment>
<name>A0A1V9VBD1_9BACT</name>
<accession>A0A1V9VBD1</accession>
<organism evidence="2 3">
    <name type="scientific">Aliarcobacter cryaerophilus</name>
    <dbReference type="NCBI Taxonomy" id="28198"/>
    <lineage>
        <taxon>Bacteria</taxon>
        <taxon>Pseudomonadati</taxon>
        <taxon>Campylobacterota</taxon>
        <taxon>Epsilonproteobacteria</taxon>
        <taxon>Campylobacterales</taxon>
        <taxon>Arcobacteraceae</taxon>
        <taxon>Aliarcobacter</taxon>
    </lineage>
</organism>
<evidence type="ECO:0000259" key="1">
    <source>
        <dbReference type="Pfam" id="PF16653"/>
    </source>
</evidence>
<dbReference type="InterPro" id="IPR032095">
    <property type="entry name" value="Sacchrp_dh-like_C"/>
</dbReference>
<dbReference type="EMBL" id="LNTC01000106">
    <property type="protein sequence ID" value="OQR41108.1"/>
    <property type="molecule type" value="Genomic_DNA"/>
</dbReference>
<protein>
    <recommendedName>
        <fullName evidence="1">Saccharopine dehydrogenase-like C-terminal domain-containing protein</fullName>
    </recommendedName>
</protein>
<feature type="domain" description="Saccharopine dehydrogenase-like C-terminal" evidence="1">
    <location>
        <begin position="147"/>
        <end position="411"/>
    </location>
</feature>
<sequence>MKIVFFGVGAVCSVMATLLDELSNKSKQKDINFVFVVRNIKKAQGHFFKNSNILNKSDFLEIKHFEEIFEDSKKYEKYLQNSDIFINSSTPSFNLPIMNLALKYNTNYADLASDIYKDEIISTLKFDQQILENEFKSQNLFALINLGISPGITNFLIGEKIHSLKNLPYEVKIKKLEINLLEEIQSKKLIFSWSPKVAIDELAFPPVFYKKNRPKTIEPFSKSKVYKFPYFRNIVDIYPVFQEELISLKQSFPQIENLKLFVGGSEIELMKNLYQLNLFSNKYCYENSDSKISINTIIKNIVPKMKTPEIVEDYIKKKTIKYAEFSAVADIYLEILYPQNDKRISTIESVGLSFNKYTELVKTAYSGSTYVSYPTGVAAGILIYYSLLNKKRLSGVILSENLPELFEHTVNDIIKRELGNYKINLINQIK</sequence>
<dbReference type="Proteomes" id="UP000192599">
    <property type="component" value="Unassembled WGS sequence"/>
</dbReference>
<dbReference type="Gene3D" id="3.30.360.10">
    <property type="entry name" value="Dihydrodipicolinate Reductase, domain 2"/>
    <property type="match status" value="1"/>
</dbReference>
<dbReference type="AlphaFoldDB" id="A0A1V9VBD1"/>
<reference evidence="2 3" key="1">
    <citation type="submission" date="2017-04" db="EMBL/GenBank/DDBJ databases">
        <title>Accumulation and expression of multiple antibiotic resistance genes in Arcobacter cryaerophilus that thrives in sewage.</title>
        <authorList>
            <person name="Millar J.A."/>
            <person name="Raghavan R."/>
        </authorList>
    </citation>
    <scope>NUCLEOTIDE SEQUENCE [LARGE SCALE GENOMIC DNA]</scope>
    <source>
        <strain evidence="2 3">AZT-1</strain>
    </source>
</reference>
<evidence type="ECO:0000313" key="2">
    <source>
        <dbReference type="EMBL" id="OQR41108.1"/>
    </source>
</evidence>
<evidence type="ECO:0000313" key="3">
    <source>
        <dbReference type="Proteomes" id="UP000192599"/>
    </source>
</evidence>
<dbReference type="PANTHER" id="PTHR43796:SF2">
    <property type="entry name" value="CARBOXYNORSPERMIDINE SYNTHASE"/>
    <property type="match status" value="1"/>
</dbReference>
<dbReference type="Pfam" id="PF16653">
    <property type="entry name" value="Sacchrp_dh_C"/>
    <property type="match status" value="1"/>
</dbReference>
<dbReference type="RefSeq" id="WP_066346641.1">
    <property type="nucleotide sequence ID" value="NZ_CP060264.1"/>
</dbReference>
<gene>
    <name evidence="2" type="ORF">AS859_07635</name>
</gene>
<proteinExistence type="predicted"/>
<dbReference type="Gene3D" id="3.40.50.720">
    <property type="entry name" value="NAD(P)-binding Rossmann-like Domain"/>
    <property type="match status" value="1"/>
</dbReference>